<gene>
    <name evidence="2" type="ORF">H4R26_001519</name>
</gene>
<evidence type="ECO:0000256" key="1">
    <source>
        <dbReference type="SAM" id="Phobius"/>
    </source>
</evidence>
<dbReference type="Proteomes" id="UP001150907">
    <property type="component" value="Unassembled WGS sequence"/>
</dbReference>
<organism evidence="2 3">
    <name type="scientific">Coemansia thaxteri</name>
    <dbReference type="NCBI Taxonomy" id="2663907"/>
    <lineage>
        <taxon>Eukaryota</taxon>
        <taxon>Fungi</taxon>
        <taxon>Fungi incertae sedis</taxon>
        <taxon>Zoopagomycota</taxon>
        <taxon>Kickxellomycotina</taxon>
        <taxon>Kickxellomycetes</taxon>
        <taxon>Kickxellales</taxon>
        <taxon>Kickxellaceae</taxon>
        <taxon>Coemansia</taxon>
    </lineage>
</organism>
<feature type="transmembrane region" description="Helical" evidence="1">
    <location>
        <begin position="64"/>
        <end position="83"/>
    </location>
</feature>
<keyword evidence="3" id="KW-1185">Reference proteome</keyword>
<protein>
    <submittedName>
        <fullName evidence="2">Uncharacterized protein</fullName>
    </submittedName>
</protein>
<proteinExistence type="predicted"/>
<evidence type="ECO:0000313" key="3">
    <source>
        <dbReference type="Proteomes" id="UP001150907"/>
    </source>
</evidence>
<accession>A0A9W8BLR8</accession>
<keyword evidence="1" id="KW-0812">Transmembrane</keyword>
<feature type="transmembrane region" description="Helical" evidence="1">
    <location>
        <begin position="30"/>
        <end position="52"/>
    </location>
</feature>
<keyword evidence="1" id="KW-0472">Membrane</keyword>
<keyword evidence="1" id="KW-1133">Transmembrane helix</keyword>
<dbReference type="OrthoDB" id="5579857at2759"/>
<dbReference type="AlphaFoldDB" id="A0A9W8BLR8"/>
<evidence type="ECO:0000313" key="2">
    <source>
        <dbReference type="EMBL" id="KAJ2006205.1"/>
    </source>
</evidence>
<name>A0A9W8BLR8_9FUNG</name>
<reference evidence="2" key="1">
    <citation type="submission" date="2022-07" db="EMBL/GenBank/DDBJ databases">
        <title>Phylogenomic reconstructions and comparative analyses of Kickxellomycotina fungi.</title>
        <authorList>
            <person name="Reynolds N.K."/>
            <person name="Stajich J.E."/>
            <person name="Barry K."/>
            <person name="Grigoriev I.V."/>
            <person name="Crous P."/>
            <person name="Smith M.E."/>
        </authorList>
    </citation>
    <scope>NUCLEOTIDE SEQUENCE</scope>
    <source>
        <strain evidence="2">IMI 214461</strain>
    </source>
</reference>
<sequence length="153" mass="16394">MTSINYNMPRASLLVPDMPARYNAPGDAVFCLRAMALFSVSCLATAALLSLATGSADIRPDTMAPRSLFAAILVGWLVAYRVFSRSIQTHLNATESAANALHLLPPTPAPAADQWRLCVLPAAHADPAQTQIVLLTPDSDYVAWKKLNSASQM</sequence>
<comment type="caution">
    <text evidence="2">The sequence shown here is derived from an EMBL/GenBank/DDBJ whole genome shotgun (WGS) entry which is preliminary data.</text>
</comment>
<dbReference type="EMBL" id="JANBQF010000069">
    <property type="protein sequence ID" value="KAJ2006205.1"/>
    <property type="molecule type" value="Genomic_DNA"/>
</dbReference>